<dbReference type="PROSITE" id="PS51273">
    <property type="entry name" value="GATASE_TYPE_1"/>
    <property type="match status" value="1"/>
</dbReference>
<sequence length="244" mass="25737">MSSAARLSVVIVTRERPYAPEYHAYSSLLVGRAVAAATRAGWQVDVVAAQDEGRHETLRRTDDSGALVILGGEDIAPEFYGAARGYRGEGAHAERADEAQIALVHRAVRRGTPLLGVCRGHQIIDVALGGTLLQDLGEGSTHRHDDVPIERVMSDHAVHVDARSRLFEGLGAVAQTRSAHHQAVDRLGDGLVVAARASDGLIEGIEHVTAPVLGVQWHPEDPGAPRGQLAALLGTLAVPVALAA</sequence>
<organism evidence="1 2">
    <name type="scientific">Herbiconiux ginsengi</name>
    <dbReference type="NCBI Taxonomy" id="381665"/>
    <lineage>
        <taxon>Bacteria</taxon>
        <taxon>Bacillati</taxon>
        <taxon>Actinomycetota</taxon>
        <taxon>Actinomycetes</taxon>
        <taxon>Micrococcales</taxon>
        <taxon>Microbacteriaceae</taxon>
        <taxon>Herbiconiux</taxon>
    </lineage>
</organism>
<dbReference type="Gene3D" id="3.40.50.880">
    <property type="match status" value="1"/>
</dbReference>
<gene>
    <name evidence="1" type="ORF">SAMN05216554_2285</name>
</gene>
<evidence type="ECO:0000313" key="2">
    <source>
        <dbReference type="Proteomes" id="UP000198891"/>
    </source>
</evidence>
<dbReference type="SUPFAM" id="SSF52317">
    <property type="entry name" value="Class I glutamine amidotransferase-like"/>
    <property type="match status" value="1"/>
</dbReference>
<evidence type="ECO:0000313" key="1">
    <source>
        <dbReference type="EMBL" id="SDZ07837.1"/>
    </source>
</evidence>
<dbReference type="InterPro" id="IPR011697">
    <property type="entry name" value="Peptidase_C26"/>
</dbReference>
<reference evidence="1 2" key="1">
    <citation type="submission" date="2016-10" db="EMBL/GenBank/DDBJ databases">
        <authorList>
            <person name="de Groot N.N."/>
        </authorList>
    </citation>
    <scope>NUCLEOTIDE SEQUENCE [LARGE SCALE GENOMIC DNA]</scope>
    <source>
        <strain evidence="1 2">CGMCC 4.3491</strain>
    </source>
</reference>
<dbReference type="AlphaFoldDB" id="A0A1H3Q374"/>
<dbReference type="GO" id="GO:0033969">
    <property type="term" value="F:gamma-glutamyl-gamma-aminobutyrate hydrolase activity"/>
    <property type="evidence" value="ECO:0007669"/>
    <property type="project" value="TreeGrafter"/>
</dbReference>
<dbReference type="EMBL" id="FNPZ01000002">
    <property type="protein sequence ID" value="SDZ07837.1"/>
    <property type="molecule type" value="Genomic_DNA"/>
</dbReference>
<proteinExistence type="predicted"/>
<dbReference type="PRINTS" id="PR00096">
    <property type="entry name" value="GATASE"/>
</dbReference>
<dbReference type="RefSeq" id="WP_245741515.1">
    <property type="nucleotide sequence ID" value="NZ_FNPZ01000002.1"/>
</dbReference>
<dbReference type="PANTHER" id="PTHR43235:SF1">
    <property type="entry name" value="GLUTAMINE AMIDOTRANSFERASE PB2B2.05-RELATED"/>
    <property type="match status" value="1"/>
</dbReference>
<dbReference type="GO" id="GO:0006598">
    <property type="term" value="P:polyamine catabolic process"/>
    <property type="evidence" value="ECO:0007669"/>
    <property type="project" value="TreeGrafter"/>
</dbReference>
<dbReference type="STRING" id="381665.SAMN05216554_2285"/>
<keyword evidence="2" id="KW-1185">Reference proteome</keyword>
<dbReference type="InterPro" id="IPR029062">
    <property type="entry name" value="Class_I_gatase-like"/>
</dbReference>
<dbReference type="Pfam" id="PF07722">
    <property type="entry name" value="Peptidase_C26"/>
    <property type="match status" value="1"/>
</dbReference>
<protein>
    <submittedName>
        <fullName evidence="1">Putative glutamine amidotransferase</fullName>
    </submittedName>
</protein>
<accession>A0A1H3Q374</accession>
<dbReference type="PANTHER" id="PTHR43235">
    <property type="entry name" value="GLUTAMINE AMIDOTRANSFERASE PB2B2.05-RELATED"/>
    <property type="match status" value="1"/>
</dbReference>
<dbReference type="GO" id="GO:0005829">
    <property type="term" value="C:cytosol"/>
    <property type="evidence" value="ECO:0007669"/>
    <property type="project" value="TreeGrafter"/>
</dbReference>
<dbReference type="GO" id="GO:0016740">
    <property type="term" value="F:transferase activity"/>
    <property type="evidence" value="ECO:0007669"/>
    <property type="project" value="UniProtKB-KW"/>
</dbReference>
<keyword evidence="1" id="KW-0315">Glutamine amidotransferase</keyword>
<dbReference type="Proteomes" id="UP000198891">
    <property type="component" value="Unassembled WGS sequence"/>
</dbReference>
<keyword evidence="1" id="KW-0808">Transferase</keyword>
<dbReference type="InterPro" id="IPR044668">
    <property type="entry name" value="PuuD-like"/>
</dbReference>
<name>A0A1H3Q374_9MICO</name>